<gene>
    <name evidence="3" type="primary">LOC108252177</name>
</gene>
<evidence type="ECO:0000313" key="3">
    <source>
        <dbReference type="RefSeq" id="XP_026678155.1"/>
    </source>
</evidence>
<dbReference type="KEGG" id="dci:108252177"/>
<evidence type="ECO:0000313" key="2">
    <source>
        <dbReference type="Proteomes" id="UP000079169"/>
    </source>
</evidence>
<keyword evidence="2" id="KW-1185">Reference proteome</keyword>
<feature type="region of interest" description="Disordered" evidence="1">
    <location>
        <begin position="66"/>
        <end position="86"/>
    </location>
</feature>
<evidence type="ECO:0000256" key="1">
    <source>
        <dbReference type="SAM" id="MobiDB-lite"/>
    </source>
</evidence>
<proteinExistence type="predicted"/>
<dbReference type="PaxDb" id="121845-A0A3Q0IUW8"/>
<dbReference type="GeneID" id="108252177"/>
<name>A0A3Q0IUW8_DIACI</name>
<dbReference type="Proteomes" id="UP000079169">
    <property type="component" value="Unplaced"/>
</dbReference>
<dbReference type="AlphaFoldDB" id="A0A3Q0IUW8"/>
<protein>
    <submittedName>
        <fullName evidence="3">Uncharacterized protein LOC108252177</fullName>
    </submittedName>
</protein>
<accession>A0A3Q0IUW8</accession>
<sequence length="193" mass="21744">MGCGCTKPQAVHPVPENGKYFIFSASGPLKLNGLLLTEEGIVWCLISGNKKSGTLTGLAKGLFGSNDKEKKEEAEKKNNEEDSGFKAGDLLRPEKIVKGAKDIVYAVKPDAVDWIDWKEFPYHSIKFKNDVNRILERKQYDVNQYNNEQKTALHVVVSTKHIFSVGWKKITKASQGLKMIYEQRKIIPSDELM</sequence>
<dbReference type="RefSeq" id="XP_026678155.1">
    <property type="nucleotide sequence ID" value="XM_026822354.1"/>
</dbReference>
<organism evidence="2 3">
    <name type="scientific">Diaphorina citri</name>
    <name type="common">Asian citrus psyllid</name>
    <dbReference type="NCBI Taxonomy" id="121845"/>
    <lineage>
        <taxon>Eukaryota</taxon>
        <taxon>Metazoa</taxon>
        <taxon>Ecdysozoa</taxon>
        <taxon>Arthropoda</taxon>
        <taxon>Hexapoda</taxon>
        <taxon>Insecta</taxon>
        <taxon>Pterygota</taxon>
        <taxon>Neoptera</taxon>
        <taxon>Paraneoptera</taxon>
        <taxon>Hemiptera</taxon>
        <taxon>Sternorrhyncha</taxon>
        <taxon>Psylloidea</taxon>
        <taxon>Psyllidae</taxon>
        <taxon>Diaphorininae</taxon>
        <taxon>Diaphorina</taxon>
    </lineage>
</organism>
<reference evidence="3" key="1">
    <citation type="submission" date="2025-08" db="UniProtKB">
        <authorList>
            <consortium name="RefSeq"/>
        </authorList>
    </citation>
    <scope>IDENTIFICATION</scope>
</reference>